<keyword evidence="1" id="KW-1133">Transmembrane helix</keyword>
<feature type="non-terminal residue" evidence="3">
    <location>
        <position position="232"/>
    </location>
</feature>
<sequence>ILRRRYSLDKVVNYLEVISSAELQKLFNSIRFEMESMYTNEVWNLVGPLHGVKHIKCMWVFQKKTDMDNNVNVSTFNVKLVAKGFKQIHGVDYDEFFFLVLMFKSICLSCYCTLYYYDHEIWPMDVKIAFFFMKIFFWNLPSDEVIRQSRFVKNEDEPCVYKKVSNNIIVFLVLYGDDILENDILNTSIYKDVVKKLFSMKDLGEVTCVLVIRIYKDGSGRILTFKLEYKQR</sequence>
<feature type="transmembrane region" description="Helical" evidence="1">
    <location>
        <begin position="122"/>
        <end position="140"/>
    </location>
</feature>
<dbReference type="Pfam" id="PF07727">
    <property type="entry name" value="RVT_2"/>
    <property type="match status" value="1"/>
</dbReference>
<name>A0A371IFK2_MUCPR</name>
<feature type="domain" description="Reverse transcriptase Ty1/copia-type" evidence="2">
    <location>
        <begin position="40"/>
        <end position="132"/>
    </location>
</feature>
<keyword evidence="4" id="KW-1185">Reference proteome</keyword>
<keyword evidence="1" id="KW-0472">Membrane</keyword>
<protein>
    <recommendedName>
        <fullName evidence="2">Reverse transcriptase Ty1/copia-type domain-containing protein</fullName>
    </recommendedName>
</protein>
<dbReference type="OrthoDB" id="984330at2759"/>
<feature type="transmembrane region" description="Helical" evidence="1">
    <location>
        <begin position="96"/>
        <end position="116"/>
    </location>
</feature>
<feature type="non-terminal residue" evidence="3">
    <location>
        <position position="1"/>
    </location>
</feature>
<dbReference type="Proteomes" id="UP000257109">
    <property type="component" value="Unassembled WGS sequence"/>
</dbReference>
<evidence type="ECO:0000313" key="4">
    <source>
        <dbReference type="Proteomes" id="UP000257109"/>
    </source>
</evidence>
<accession>A0A371IFK2</accession>
<evidence type="ECO:0000256" key="1">
    <source>
        <dbReference type="SAM" id="Phobius"/>
    </source>
</evidence>
<dbReference type="InterPro" id="IPR013103">
    <property type="entry name" value="RVT_2"/>
</dbReference>
<evidence type="ECO:0000259" key="2">
    <source>
        <dbReference type="Pfam" id="PF07727"/>
    </source>
</evidence>
<organism evidence="3 4">
    <name type="scientific">Mucuna pruriens</name>
    <name type="common">Velvet bean</name>
    <name type="synonym">Dolichos pruriens</name>
    <dbReference type="NCBI Taxonomy" id="157652"/>
    <lineage>
        <taxon>Eukaryota</taxon>
        <taxon>Viridiplantae</taxon>
        <taxon>Streptophyta</taxon>
        <taxon>Embryophyta</taxon>
        <taxon>Tracheophyta</taxon>
        <taxon>Spermatophyta</taxon>
        <taxon>Magnoliopsida</taxon>
        <taxon>eudicotyledons</taxon>
        <taxon>Gunneridae</taxon>
        <taxon>Pentapetalae</taxon>
        <taxon>rosids</taxon>
        <taxon>fabids</taxon>
        <taxon>Fabales</taxon>
        <taxon>Fabaceae</taxon>
        <taxon>Papilionoideae</taxon>
        <taxon>50 kb inversion clade</taxon>
        <taxon>NPAAA clade</taxon>
        <taxon>indigoferoid/millettioid clade</taxon>
        <taxon>Phaseoleae</taxon>
        <taxon>Mucuna</taxon>
    </lineage>
</organism>
<proteinExistence type="predicted"/>
<dbReference type="AlphaFoldDB" id="A0A371IFK2"/>
<gene>
    <name evidence="3" type="ORF">CR513_01274</name>
</gene>
<reference evidence="3" key="1">
    <citation type="submission" date="2018-05" db="EMBL/GenBank/DDBJ databases">
        <title>Draft genome of Mucuna pruriens seed.</title>
        <authorList>
            <person name="Nnadi N.E."/>
            <person name="Vos R."/>
            <person name="Hasami M.H."/>
            <person name="Devisetty U.K."/>
            <person name="Aguiy J.C."/>
        </authorList>
    </citation>
    <scope>NUCLEOTIDE SEQUENCE [LARGE SCALE GENOMIC DNA]</scope>
    <source>
        <strain evidence="3">JCA_2017</strain>
    </source>
</reference>
<keyword evidence="1" id="KW-0812">Transmembrane</keyword>
<evidence type="ECO:0000313" key="3">
    <source>
        <dbReference type="EMBL" id="RDY13764.1"/>
    </source>
</evidence>
<dbReference type="EMBL" id="QJKJ01000203">
    <property type="protein sequence ID" value="RDY13764.1"/>
    <property type="molecule type" value="Genomic_DNA"/>
</dbReference>
<comment type="caution">
    <text evidence="3">The sequence shown here is derived from an EMBL/GenBank/DDBJ whole genome shotgun (WGS) entry which is preliminary data.</text>
</comment>